<feature type="compositionally biased region" description="Acidic residues" evidence="3">
    <location>
        <begin position="215"/>
        <end position="225"/>
    </location>
</feature>
<dbReference type="InterPro" id="IPR023780">
    <property type="entry name" value="Chromo_domain"/>
</dbReference>
<dbReference type="STRING" id="1684307.A0A316U9K7"/>
<dbReference type="SMART" id="SM00298">
    <property type="entry name" value="CHROMO"/>
    <property type="match status" value="1"/>
</dbReference>
<evidence type="ECO:0000259" key="4">
    <source>
        <dbReference type="PROSITE" id="PS50013"/>
    </source>
</evidence>
<dbReference type="InterPro" id="IPR016197">
    <property type="entry name" value="Chromo-like_dom_sf"/>
</dbReference>
<dbReference type="SMART" id="SM00300">
    <property type="entry name" value="ChSh"/>
    <property type="match status" value="1"/>
</dbReference>
<dbReference type="Pfam" id="PF01393">
    <property type="entry name" value="Chromo_shadow"/>
    <property type="match status" value="1"/>
</dbReference>
<reference evidence="5 6" key="1">
    <citation type="journal article" date="2018" name="Mol. Biol. Evol.">
        <title>Broad Genomic Sampling Reveals a Smut Pathogenic Ancestry of the Fungal Clade Ustilaginomycotina.</title>
        <authorList>
            <person name="Kijpornyongpan T."/>
            <person name="Mondo S.J."/>
            <person name="Barry K."/>
            <person name="Sandor L."/>
            <person name="Lee J."/>
            <person name="Lipzen A."/>
            <person name="Pangilinan J."/>
            <person name="LaButti K."/>
            <person name="Hainaut M."/>
            <person name="Henrissat B."/>
            <person name="Grigoriev I.V."/>
            <person name="Spatafora J.W."/>
            <person name="Aime M.C."/>
        </authorList>
    </citation>
    <scope>NUCLEOTIDE SEQUENCE [LARGE SCALE GENOMIC DNA]</scope>
    <source>
        <strain evidence="5 6">MCA 4718</strain>
    </source>
</reference>
<evidence type="ECO:0000313" key="5">
    <source>
        <dbReference type="EMBL" id="PWN21947.1"/>
    </source>
</evidence>
<dbReference type="Gene3D" id="2.40.50.40">
    <property type="match status" value="2"/>
</dbReference>
<dbReference type="AlphaFoldDB" id="A0A316U9K7"/>
<dbReference type="InterPro" id="IPR000953">
    <property type="entry name" value="Chromo/chromo_shadow_dom"/>
</dbReference>
<dbReference type="InterPro" id="IPR051219">
    <property type="entry name" value="Heterochromatin_chromo-domain"/>
</dbReference>
<dbReference type="EMBL" id="KZ819324">
    <property type="protein sequence ID" value="PWN21947.1"/>
    <property type="molecule type" value="Genomic_DNA"/>
</dbReference>
<dbReference type="GO" id="GO:0006338">
    <property type="term" value="P:chromatin remodeling"/>
    <property type="evidence" value="ECO:0007669"/>
    <property type="project" value="UniProtKB-ARBA"/>
</dbReference>
<dbReference type="PROSITE" id="PS50013">
    <property type="entry name" value="CHROMO_2"/>
    <property type="match status" value="1"/>
</dbReference>
<feature type="compositionally biased region" description="Low complexity" evidence="3">
    <location>
        <begin position="22"/>
        <end position="53"/>
    </location>
</feature>
<feature type="compositionally biased region" description="Low complexity" evidence="3">
    <location>
        <begin position="356"/>
        <end position="390"/>
    </location>
</feature>
<feature type="domain" description="Chromo" evidence="4">
    <location>
        <begin position="94"/>
        <end position="156"/>
    </location>
</feature>
<dbReference type="GeneID" id="37013872"/>
<dbReference type="Pfam" id="PF00385">
    <property type="entry name" value="Chromo"/>
    <property type="match status" value="1"/>
</dbReference>
<evidence type="ECO:0000256" key="1">
    <source>
        <dbReference type="ARBA" id="ARBA00004123"/>
    </source>
</evidence>
<evidence type="ECO:0000256" key="2">
    <source>
        <dbReference type="ARBA" id="ARBA00023242"/>
    </source>
</evidence>
<dbReference type="GO" id="GO:0005634">
    <property type="term" value="C:nucleus"/>
    <property type="evidence" value="ECO:0007669"/>
    <property type="project" value="UniProtKB-SubCell"/>
</dbReference>
<protein>
    <recommendedName>
        <fullName evidence="4">Chromo domain-containing protein</fullName>
    </recommendedName>
</protein>
<proteinExistence type="predicted"/>
<feature type="compositionally biased region" description="Basic and acidic residues" evidence="3">
    <location>
        <begin position="202"/>
        <end position="214"/>
    </location>
</feature>
<feature type="compositionally biased region" description="Low complexity" evidence="3">
    <location>
        <begin position="313"/>
        <end position="330"/>
    </location>
</feature>
<evidence type="ECO:0000313" key="6">
    <source>
        <dbReference type="Proteomes" id="UP000245942"/>
    </source>
</evidence>
<evidence type="ECO:0000256" key="3">
    <source>
        <dbReference type="SAM" id="MobiDB-lite"/>
    </source>
</evidence>
<name>A0A316U9K7_9BASI</name>
<feature type="region of interest" description="Disordered" evidence="3">
    <location>
        <begin position="1"/>
        <end position="95"/>
    </location>
</feature>
<feature type="region of interest" description="Disordered" evidence="3">
    <location>
        <begin position="160"/>
        <end position="228"/>
    </location>
</feature>
<accession>A0A316U9K7</accession>
<feature type="compositionally biased region" description="Acidic residues" evidence="3">
    <location>
        <begin position="73"/>
        <end position="95"/>
    </location>
</feature>
<comment type="subcellular location">
    <subcellularLocation>
        <location evidence="1">Nucleus</location>
    </subcellularLocation>
</comment>
<sequence length="390" mass="41195">MSASREVSEAAPATQEPVASGSSAPMDLDAPASASASASASTSAHAETSAEGATRNGGAAEGADVTATQTAEGDAEGQEGEEGAEGSEGEGEEYEIEKIVEHRPDIYVHGEMAYYVSWVGYDSDENSWVREADAENAEEMLADYWRKQKTTPRIRTISKTAERVWKEQQDAQGKSGAAAGKERGGVGKRDRDTGSLLPASKKQKEGRARARLADDDSDDEDEDVDLSTLSPAEREAILKKRVRRKYERLPDWENVVKQITNIERHEDGRLIAFVKFEDASLLAFDTAVIHHRCPQKLIAFYETRLRFRPANRGATEASTSAPAAEGSTATNGTGSHANGDAQPQAATTNGNGGAQTGAAEEATTAPESSAPAEGTPAEAAPAVEGAGVTA</sequence>
<keyword evidence="2" id="KW-0539">Nucleus</keyword>
<dbReference type="RefSeq" id="XP_025349107.1">
    <property type="nucleotide sequence ID" value="XM_025492138.1"/>
</dbReference>
<dbReference type="PANTHER" id="PTHR22812">
    <property type="entry name" value="CHROMOBOX PROTEIN"/>
    <property type="match status" value="1"/>
</dbReference>
<dbReference type="SUPFAM" id="SSF54160">
    <property type="entry name" value="Chromo domain-like"/>
    <property type="match status" value="2"/>
</dbReference>
<feature type="region of interest" description="Disordered" evidence="3">
    <location>
        <begin position="312"/>
        <end position="390"/>
    </location>
</feature>
<organism evidence="5 6">
    <name type="scientific">Pseudomicrostroma glucosiphilum</name>
    <dbReference type="NCBI Taxonomy" id="1684307"/>
    <lineage>
        <taxon>Eukaryota</taxon>
        <taxon>Fungi</taxon>
        <taxon>Dikarya</taxon>
        <taxon>Basidiomycota</taxon>
        <taxon>Ustilaginomycotina</taxon>
        <taxon>Exobasidiomycetes</taxon>
        <taxon>Microstromatales</taxon>
        <taxon>Microstromatales incertae sedis</taxon>
        <taxon>Pseudomicrostroma</taxon>
    </lineage>
</organism>
<feature type="compositionally biased region" description="Basic and acidic residues" evidence="3">
    <location>
        <begin position="180"/>
        <end position="193"/>
    </location>
</feature>
<dbReference type="InterPro" id="IPR008251">
    <property type="entry name" value="Chromo_shadow_dom"/>
</dbReference>
<gene>
    <name evidence="5" type="ORF">BCV69DRAFT_281850</name>
</gene>
<feature type="compositionally biased region" description="Basic and acidic residues" evidence="3">
    <location>
        <begin position="160"/>
        <end position="169"/>
    </location>
</feature>
<dbReference type="Proteomes" id="UP000245942">
    <property type="component" value="Unassembled WGS sequence"/>
</dbReference>
<keyword evidence="6" id="KW-1185">Reference proteome</keyword>
<dbReference type="OrthoDB" id="433924at2759"/>